<feature type="transmembrane region" description="Helical" evidence="7">
    <location>
        <begin position="180"/>
        <end position="196"/>
    </location>
</feature>
<evidence type="ECO:0000256" key="2">
    <source>
        <dbReference type="ARBA" id="ARBA00022448"/>
    </source>
</evidence>
<dbReference type="PANTHER" id="PTHR30151">
    <property type="entry name" value="ALKANE SULFONATE ABC TRANSPORTER-RELATED, MEMBRANE SUBUNIT"/>
    <property type="match status" value="1"/>
</dbReference>
<dbReference type="SUPFAM" id="SSF161098">
    <property type="entry name" value="MetI-like"/>
    <property type="match status" value="1"/>
</dbReference>
<keyword evidence="5 7" id="KW-1133">Transmembrane helix</keyword>
<dbReference type="KEGG" id="spad:DVK44_35155"/>
<dbReference type="GO" id="GO:0005886">
    <property type="term" value="C:plasma membrane"/>
    <property type="evidence" value="ECO:0007669"/>
    <property type="project" value="UniProtKB-SubCell"/>
</dbReference>
<feature type="compositionally biased region" description="Low complexity" evidence="8">
    <location>
        <begin position="7"/>
        <end position="27"/>
    </location>
</feature>
<dbReference type="Proteomes" id="UP000253868">
    <property type="component" value="Chromosome"/>
</dbReference>
<organism evidence="10 11">
    <name type="scientific">Streptomyces paludis</name>
    <dbReference type="NCBI Taxonomy" id="2282738"/>
    <lineage>
        <taxon>Bacteria</taxon>
        <taxon>Bacillati</taxon>
        <taxon>Actinomycetota</taxon>
        <taxon>Actinomycetes</taxon>
        <taxon>Kitasatosporales</taxon>
        <taxon>Streptomycetaceae</taxon>
        <taxon>Streptomyces</taxon>
    </lineage>
</organism>
<evidence type="ECO:0000259" key="9">
    <source>
        <dbReference type="PROSITE" id="PS50928"/>
    </source>
</evidence>
<feature type="transmembrane region" description="Helical" evidence="7">
    <location>
        <begin position="274"/>
        <end position="297"/>
    </location>
</feature>
<name>A0A345I2D7_9ACTN</name>
<feature type="domain" description="ABC transmembrane type-1" evidence="9">
    <location>
        <begin position="114"/>
        <end position="298"/>
    </location>
</feature>
<evidence type="ECO:0000256" key="1">
    <source>
        <dbReference type="ARBA" id="ARBA00004651"/>
    </source>
</evidence>
<feature type="transmembrane region" description="Helical" evidence="7">
    <location>
        <begin position="152"/>
        <end position="174"/>
    </location>
</feature>
<feature type="transmembrane region" description="Helical" evidence="7">
    <location>
        <begin position="122"/>
        <end position="140"/>
    </location>
</feature>
<feature type="transmembrane region" description="Helical" evidence="7">
    <location>
        <begin position="56"/>
        <end position="76"/>
    </location>
</feature>
<keyword evidence="3" id="KW-1003">Cell membrane</keyword>
<dbReference type="OrthoDB" id="7274389at2"/>
<dbReference type="CDD" id="cd06261">
    <property type="entry name" value="TM_PBP2"/>
    <property type="match status" value="1"/>
</dbReference>
<sequence length="313" mass="33564">MPPEIVTNPAAPAGKTPGNTTGKTTGKSAGDVTDPGGEAGGERTRARARAARNRQFVVYGTRILLLFAIIGIWEWMARSAVIDPFNFSMPSKIWDQIVQWAVHGTPQGSLWEQIWYTLYEALLGWVIGVTAGVVLGIALGRVRFLADVLGPYIKVLNALPRIVLAPIFLIWFGLGPASKVASAVVLVFFPVFFNAFQGAREVDRNLVANARILGATNRQVTLQVVIPSATSWIFTSLHVSFGFALIGAIVGEYIGATKGIGLLVSASQGTFNAAGVYAAMVILAVVALLAEALLTFLEKRLFRWKPAEAGADR</sequence>
<dbReference type="PROSITE" id="PS50928">
    <property type="entry name" value="ABC_TM1"/>
    <property type="match status" value="1"/>
</dbReference>
<evidence type="ECO:0000256" key="4">
    <source>
        <dbReference type="ARBA" id="ARBA00022692"/>
    </source>
</evidence>
<reference evidence="11" key="1">
    <citation type="submission" date="2018-07" db="EMBL/GenBank/DDBJ databases">
        <authorList>
            <person name="Zhao J."/>
        </authorList>
    </citation>
    <scope>NUCLEOTIDE SEQUENCE [LARGE SCALE GENOMIC DNA]</scope>
    <source>
        <strain evidence="11">GSSD-12</strain>
    </source>
</reference>
<dbReference type="Gene3D" id="1.10.3720.10">
    <property type="entry name" value="MetI-like"/>
    <property type="match status" value="1"/>
</dbReference>
<dbReference type="InterPro" id="IPR000515">
    <property type="entry name" value="MetI-like"/>
</dbReference>
<protein>
    <submittedName>
        <fullName evidence="10">ABC transporter permease</fullName>
    </submittedName>
</protein>
<dbReference type="Pfam" id="PF00528">
    <property type="entry name" value="BPD_transp_1"/>
    <property type="match status" value="1"/>
</dbReference>
<keyword evidence="11" id="KW-1185">Reference proteome</keyword>
<evidence type="ECO:0000256" key="5">
    <source>
        <dbReference type="ARBA" id="ARBA00022989"/>
    </source>
</evidence>
<comment type="similarity">
    <text evidence="7">Belongs to the binding-protein-dependent transport system permease family.</text>
</comment>
<evidence type="ECO:0000256" key="8">
    <source>
        <dbReference type="SAM" id="MobiDB-lite"/>
    </source>
</evidence>
<dbReference type="RefSeq" id="WP_114665646.1">
    <property type="nucleotide sequence ID" value="NZ_CP031194.1"/>
</dbReference>
<keyword evidence="6 7" id="KW-0472">Membrane</keyword>
<dbReference type="AlphaFoldDB" id="A0A345I2D7"/>
<feature type="transmembrane region" description="Helical" evidence="7">
    <location>
        <begin position="232"/>
        <end position="254"/>
    </location>
</feature>
<proteinExistence type="inferred from homology"/>
<accession>A0A345I2D7</accession>
<evidence type="ECO:0000256" key="3">
    <source>
        <dbReference type="ARBA" id="ARBA00022475"/>
    </source>
</evidence>
<gene>
    <name evidence="10" type="ORF">DVK44_35155</name>
</gene>
<keyword evidence="2 7" id="KW-0813">Transport</keyword>
<dbReference type="InterPro" id="IPR035906">
    <property type="entry name" value="MetI-like_sf"/>
</dbReference>
<comment type="subcellular location">
    <subcellularLocation>
        <location evidence="1 7">Cell membrane</location>
        <topology evidence="1 7">Multi-pass membrane protein</topology>
    </subcellularLocation>
</comment>
<dbReference type="GO" id="GO:0055085">
    <property type="term" value="P:transmembrane transport"/>
    <property type="evidence" value="ECO:0007669"/>
    <property type="project" value="InterPro"/>
</dbReference>
<evidence type="ECO:0000313" key="11">
    <source>
        <dbReference type="Proteomes" id="UP000253868"/>
    </source>
</evidence>
<evidence type="ECO:0000256" key="7">
    <source>
        <dbReference type="RuleBase" id="RU363032"/>
    </source>
</evidence>
<evidence type="ECO:0000313" key="10">
    <source>
        <dbReference type="EMBL" id="AXG83111.1"/>
    </source>
</evidence>
<feature type="region of interest" description="Disordered" evidence="8">
    <location>
        <begin position="1"/>
        <end position="46"/>
    </location>
</feature>
<evidence type="ECO:0000256" key="6">
    <source>
        <dbReference type="ARBA" id="ARBA00023136"/>
    </source>
</evidence>
<dbReference type="EMBL" id="CP031194">
    <property type="protein sequence ID" value="AXG83111.1"/>
    <property type="molecule type" value="Genomic_DNA"/>
</dbReference>
<keyword evidence="4 7" id="KW-0812">Transmembrane</keyword>
<dbReference type="PANTHER" id="PTHR30151:SF20">
    <property type="entry name" value="ABC TRANSPORTER PERMEASE PROTEIN HI_0355-RELATED"/>
    <property type="match status" value="1"/>
</dbReference>